<dbReference type="Proteomes" id="UP000439314">
    <property type="component" value="Unassembled WGS sequence"/>
</dbReference>
<dbReference type="SUPFAM" id="SSF55083">
    <property type="entry name" value="6-hydroxymethyl-7,8-dihydropterin pyrophosphokinase, HPPK"/>
    <property type="match status" value="1"/>
</dbReference>
<dbReference type="PANTHER" id="PTHR43071:SF1">
    <property type="entry name" value="2-AMINO-4-HYDROXY-6-HYDROXYMETHYLDIHYDROPTERIDINE PYROPHOSPHOKINASE"/>
    <property type="match status" value="1"/>
</dbReference>
<dbReference type="GO" id="GO:0003848">
    <property type="term" value="F:2-amino-4-hydroxy-6-hydroxymethyldihydropteridine diphosphokinase activity"/>
    <property type="evidence" value="ECO:0007669"/>
    <property type="project" value="UniProtKB-EC"/>
</dbReference>
<comment type="similarity">
    <text evidence="2">Belongs to the HPPK family.</text>
</comment>
<accession>A0A6N7Q8R9</accession>
<comment type="function">
    <text evidence="10">Catalyzes the transfer of pyrophosphate from adenosine triphosphate (ATP) to 6-hydroxymethyl-7,8-dihydropterin, an enzymatic step in folate biosynthesis pathway.</text>
</comment>
<organism evidence="14 17">
    <name type="scientific">Xanthomonas sontii</name>
    <dbReference type="NCBI Taxonomy" id="2650745"/>
    <lineage>
        <taxon>Bacteria</taxon>
        <taxon>Pseudomonadati</taxon>
        <taxon>Pseudomonadota</taxon>
        <taxon>Gammaproteobacteria</taxon>
        <taxon>Lysobacterales</taxon>
        <taxon>Lysobacteraceae</taxon>
        <taxon>Xanthomonas</taxon>
    </lineage>
</organism>
<evidence type="ECO:0000313" key="16">
    <source>
        <dbReference type="Proteomes" id="UP000437931"/>
    </source>
</evidence>
<dbReference type="RefSeq" id="WP_152246457.1">
    <property type="nucleotide sequence ID" value="NZ_WJPM01000002.1"/>
</dbReference>
<dbReference type="GO" id="GO:0046656">
    <property type="term" value="P:folic acid biosynthetic process"/>
    <property type="evidence" value="ECO:0007669"/>
    <property type="project" value="UniProtKB-KW"/>
</dbReference>
<evidence type="ECO:0000256" key="10">
    <source>
        <dbReference type="ARBA" id="ARBA00029409"/>
    </source>
</evidence>
<gene>
    <name evidence="14" type="primary">folK</name>
    <name evidence="14" type="ORF">GIY21_03490</name>
    <name evidence="15" type="ORF">GIY22_03480</name>
</gene>
<reference evidence="16 17" key="1">
    <citation type="submission" date="2019-11" db="EMBL/GenBank/DDBJ databases">
        <title>First report of rice panicle blight caused by Xanthomonas sp. in Iran.</title>
        <authorList>
            <person name="Mirghasempour S.A."/>
            <person name="Huang S."/>
            <person name="Brady C.L."/>
            <person name="Studholme D.J."/>
        </authorList>
    </citation>
    <scope>NUCLEOTIDE SEQUENCE [LARGE SCALE GENOMIC DNA]</scope>
    <source>
        <strain evidence="14 17">ASD011</strain>
        <strain evidence="16">SAM114</strain>
    </source>
</reference>
<evidence type="ECO:0000256" key="12">
    <source>
        <dbReference type="ARBA" id="ARBA00033413"/>
    </source>
</evidence>
<dbReference type="AlphaFoldDB" id="A0A6N7Q8R9"/>
<evidence type="ECO:0000313" key="14">
    <source>
        <dbReference type="EMBL" id="MRG99350.1"/>
    </source>
</evidence>
<evidence type="ECO:0000313" key="17">
    <source>
        <dbReference type="Proteomes" id="UP000439314"/>
    </source>
</evidence>
<evidence type="ECO:0000256" key="7">
    <source>
        <dbReference type="ARBA" id="ARBA00022777"/>
    </source>
</evidence>
<dbReference type="EMBL" id="WJPN01000002">
    <property type="protein sequence ID" value="MRG99350.1"/>
    <property type="molecule type" value="Genomic_DNA"/>
</dbReference>
<dbReference type="InterPro" id="IPR035907">
    <property type="entry name" value="Hppk_sf"/>
</dbReference>
<keyword evidence="9" id="KW-0289">Folate biosynthesis</keyword>
<dbReference type="Proteomes" id="UP000437931">
    <property type="component" value="Unassembled WGS sequence"/>
</dbReference>
<dbReference type="GO" id="GO:0005524">
    <property type="term" value="F:ATP binding"/>
    <property type="evidence" value="ECO:0007669"/>
    <property type="project" value="UniProtKB-KW"/>
</dbReference>
<evidence type="ECO:0000256" key="1">
    <source>
        <dbReference type="ARBA" id="ARBA00005051"/>
    </source>
</evidence>
<dbReference type="PANTHER" id="PTHR43071">
    <property type="entry name" value="2-AMINO-4-HYDROXY-6-HYDROXYMETHYLDIHYDROPTERIDINE PYROPHOSPHOKINASE"/>
    <property type="match status" value="1"/>
</dbReference>
<dbReference type="GO" id="GO:0016301">
    <property type="term" value="F:kinase activity"/>
    <property type="evidence" value="ECO:0007669"/>
    <property type="project" value="UniProtKB-KW"/>
</dbReference>
<dbReference type="NCBIfam" id="TIGR01498">
    <property type="entry name" value="folK"/>
    <property type="match status" value="1"/>
</dbReference>
<keyword evidence="6" id="KW-0547">Nucleotide-binding</keyword>
<proteinExistence type="inferred from homology"/>
<evidence type="ECO:0000256" key="8">
    <source>
        <dbReference type="ARBA" id="ARBA00022840"/>
    </source>
</evidence>
<evidence type="ECO:0000256" key="11">
    <source>
        <dbReference type="ARBA" id="ARBA00029766"/>
    </source>
</evidence>
<evidence type="ECO:0000256" key="6">
    <source>
        <dbReference type="ARBA" id="ARBA00022741"/>
    </source>
</evidence>
<keyword evidence="7 14" id="KW-0418">Kinase</keyword>
<evidence type="ECO:0000256" key="2">
    <source>
        <dbReference type="ARBA" id="ARBA00005810"/>
    </source>
</evidence>
<dbReference type="GO" id="GO:0046654">
    <property type="term" value="P:tetrahydrofolate biosynthetic process"/>
    <property type="evidence" value="ECO:0007669"/>
    <property type="project" value="UniProtKB-UniPathway"/>
</dbReference>
<protein>
    <recommendedName>
        <fullName evidence="4">2-amino-4-hydroxy-6-hydroxymethyldihydropteridine pyrophosphokinase</fullName>
        <ecNumber evidence="3">2.7.6.3</ecNumber>
    </recommendedName>
    <alternativeName>
        <fullName evidence="11">6-hydroxymethyl-7,8-dihydropterin pyrophosphokinase</fullName>
    </alternativeName>
    <alternativeName>
        <fullName evidence="12">7,8-dihydro-6-hydroxymethylpterin-pyrophosphokinase</fullName>
    </alternativeName>
</protein>
<dbReference type="EMBL" id="WJPM01000002">
    <property type="protein sequence ID" value="MRH73682.1"/>
    <property type="molecule type" value="Genomic_DNA"/>
</dbReference>
<evidence type="ECO:0000256" key="9">
    <source>
        <dbReference type="ARBA" id="ARBA00022909"/>
    </source>
</evidence>
<evidence type="ECO:0000313" key="15">
    <source>
        <dbReference type="EMBL" id="MRH73682.1"/>
    </source>
</evidence>
<name>A0A6N7Q8R9_9XANT</name>
<evidence type="ECO:0000256" key="5">
    <source>
        <dbReference type="ARBA" id="ARBA00022679"/>
    </source>
</evidence>
<sequence length="174" mass="18840">MTTVLLSLGSNLRPHHHLAAAIAALRRQFGAVAVSPTYRTAAVGFDGPAFLNNAVALQTDWELAPLDDWLHALEDAHGRDRSGPRFSDRTLDIDVVFYGDRIVEGPGHLRIPRPELRHAFVLKPLADIAADFVDPVTGQTLGALWQAHAEHGKAFEVVELVDEAGNGESGLGNR</sequence>
<evidence type="ECO:0000259" key="13">
    <source>
        <dbReference type="Pfam" id="PF01288"/>
    </source>
</evidence>
<reference evidence="15" key="2">
    <citation type="journal article" date="2020" name="Plant Dis.">
        <title>A Grain Rot of Rice in Iran Caused by a Xanthomonas Strain Closely Related to X. sacchari.</title>
        <authorList>
            <person name="Mirghasempour S.A."/>
            <person name="Huang S."/>
            <person name="Studholme D.J."/>
            <person name="Brady C.L."/>
        </authorList>
    </citation>
    <scope>NUCLEOTIDE SEQUENCE</scope>
    <source>
        <strain evidence="15">SAM114</strain>
    </source>
</reference>
<comment type="caution">
    <text evidence="14">The sequence shown here is derived from an EMBL/GenBank/DDBJ whole genome shotgun (WGS) entry which is preliminary data.</text>
</comment>
<keyword evidence="8" id="KW-0067">ATP-binding</keyword>
<dbReference type="InterPro" id="IPR000550">
    <property type="entry name" value="Hppk"/>
</dbReference>
<keyword evidence="16" id="KW-1185">Reference proteome</keyword>
<dbReference type="Pfam" id="PF01288">
    <property type="entry name" value="HPPK"/>
    <property type="match status" value="1"/>
</dbReference>
<dbReference type="UniPathway" id="UPA00077">
    <property type="reaction ID" value="UER00155"/>
</dbReference>
<keyword evidence="5 14" id="KW-0808">Transferase</keyword>
<feature type="domain" description="7,8-dihydro-6-hydroxymethylpterin-pyrophosphokinase" evidence="13">
    <location>
        <begin position="6"/>
        <end position="129"/>
    </location>
</feature>
<dbReference type="CDD" id="cd00483">
    <property type="entry name" value="HPPK"/>
    <property type="match status" value="1"/>
</dbReference>
<dbReference type="Gene3D" id="3.30.70.560">
    <property type="entry name" value="7,8-Dihydro-6-hydroxymethylpterin-pyrophosphokinase HPPK"/>
    <property type="match status" value="1"/>
</dbReference>
<dbReference type="EC" id="2.7.6.3" evidence="3"/>
<evidence type="ECO:0000256" key="4">
    <source>
        <dbReference type="ARBA" id="ARBA00016218"/>
    </source>
</evidence>
<comment type="pathway">
    <text evidence="1">Cofactor biosynthesis; tetrahydrofolate biosynthesis; 2-amino-4-hydroxy-6-hydroxymethyl-7,8-dihydropteridine diphosphate from 7,8-dihydroneopterin triphosphate: step 4/4.</text>
</comment>
<evidence type="ECO:0000256" key="3">
    <source>
        <dbReference type="ARBA" id="ARBA00013253"/>
    </source>
</evidence>